<protein>
    <recommendedName>
        <fullName evidence="3">DUF4034 domain-containing protein</fullName>
    </recommendedName>
</protein>
<organism evidence="1 2">
    <name type="scientific">Actinacidiphila oryziradicis</name>
    <dbReference type="NCBI Taxonomy" id="2571141"/>
    <lineage>
        <taxon>Bacteria</taxon>
        <taxon>Bacillati</taxon>
        <taxon>Actinomycetota</taxon>
        <taxon>Actinomycetes</taxon>
        <taxon>Kitasatosporales</taxon>
        <taxon>Streptomycetaceae</taxon>
        <taxon>Actinacidiphila</taxon>
    </lineage>
</organism>
<accession>A0A4V5MXX9</accession>
<gene>
    <name evidence="1" type="ORF">FCI23_39315</name>
</gene>
<dbReference type="RefSeq" id="WP_136728944.1">
    <property type="nucleotide sequence ID" value="NZ_SUMC01000066.1"/>
</dbReference>
<comment type="caution">
    <text evidence="1">The sequence shown here is derived from an EMBL/GenBank/DDBJ whole genome shotgun (WGS) entry which is preliminary data.</text>
</comment>
<dbReference type="AlphaFoldDB" id="A0A4V5MXX9"/>
<proteinExistence type="predicted"/>
<keyword evidence="2" id="KW-1185">Reference proteome</keyword>
<dbReference type="OrthoDB" id="7171245at2"/>
<name>A0A4V5MXX9_9ACTN</name>
<dbReference type="Proteomes" id="UP000305778">
    <property type="component" value="Unassembled WGS sequence"/>
</dbReference>
<evidence type="ECO:0000313" key="2">
    <source>
        <dbReference type="Proteomes" id="UP000305778"/>
    </source>
</evidence>
<sequence length="317" mass="35770">MRLFGRFSRSAPRTDPDYWDPDLARLRAAAGGRDWSAMRERLSAVPEGQERTWLLAHAAKTAGIEEWIPAVIAAEPDSALALLVSGARRVSWAWEARTRARATNVSREQFQTFHERLRVAEEQLYEVAEREPDWVAPWYFLQMSGRGLEVGQDISRLRFEAAVKRCPEHLGAHQQQLQQVCAKWSGSHEEMHAFARTSMLNASQGSALGELVAIAHLEQWGELEPGEDAKYIRRADVVAELHEAADRSIRHPTHGRPRGWLNTYNSFAMAFSLAGEKKAAAELFNAIDGRVTEFPWQYINGADPVKPFRTWRDAVGG</sequence>
<dbReference type="EMBL" id="SUMC01000066">
    <property type="protein sequence ID" value="TKA02019.1"/>
    <property type="molecule type" value="Genomic_DNA"/>
</dbReference>
<evidence type="ECO:0008006" key="3">
    <source>
        <dbReference type="Google" id="ProtNLM"/>
    </source>
</evidence>
<evidence type="ECO:0000313" key="1">
    <source>
        <dbReference type="EMBL" id="TKA02019.1"/>
    </source>
</evidence>
<reference evidence="1 2" key="1">
    <citation type="submission" date="2019-04" db="EMBL/GenBank/DDBJ databases">
        <title>Streptomyces oryziradicis sp. nov., a novel actinomycete isolated from rhizosphere soil of rice (Oryza sativa L.).</title>
        <authorList>
            <person name="Li C."/>
        </authorList>
    </citation>
    <scope>NUCLEOTIDE SEQUENCE [LARGE SCALE GENOMIC DNA]</scope>
    <source>
        <strain evidence="1 2">NEAU-C40</strain>
    </source>
</reference>